<dbReference type="Proteomes" id="UP000006250">
    <property type="component" value="Unassembled WGS sequence"/>
</dbReference>
<reference evidence="1 2" key="1">
    <citation type="submission" date="2010-08" db="EMBL/GenBank/DDBJ databases">
        <title>The draft genome of Desulfovibrio fructosovorans JJ.</title>
        <authorList>
            <consortium name="US DOE Joint Genome Institute (JGI-PGF)"/>
            <person name="Lucas S."/>
            <person name="Copeland A."/>
            <person name="Lapidus A."/>
            <person name="Cheng J.-F."/>
            <person name="Bruce D."/>
            <person name="Goodwin L."/>
            <person name="Pitluck S."/>
            <person name="Land M.L."/>
            <person name="Hauser L."/>
            <person name="Chang Y.-J."/>
            <person name="Jeffries C."/>
            <person name="Wall J.D."/>
            <person name="Stahl D.A."/>
            <person name="Arkin A.P."/>
            <person name="Dehal P."/>
            <person name="Stolyar S.M."/>
            <person name="Hazen T.C."/>
            <person name="Woyke T.J."/>
        </authorList>
    </citation>
    <scope>NUCLEOTIDE SEQUENCE [LARGE SCALE GENOMIC DNA]</scope>
    <source>
        <strain evidence="1 2">JJ</strain>
    </source>
</reference>
<dbReference type="RefSeq" id="WP_005992784.1">
    <property type="nucleotide sequence ID" value="NZ_AECZ01000008.1"/>
</dbReference>
<comment type="caution">
    <text evidence="1">The sequence shown here is derived from an EMBL/GenBank/DDBJ whole genome shotgun (WGS) entry which is preliminary data.</text>
</comment>
<proteinExistence type="predicted"/>
<accession>E1JVF8</accession>
<evidence type="ECO:0000313" key="1">
    <source>
        <dbReference type="EMBL" id="EFL51752.1"/>
    </source>
</evidence>
<protein>
    <submittedName>
        <fullName evidence="1">Uncharacterized protein</fullName>
    </submittedName>
</protein>
<name>E1JVF8_SOLFR</name>
<organism evidence="1 2">
    <name type="scientific">Solidesulfovibrio fructosivorans JJ]</name>
    <dbReference type="NCBI Taxonomy" id="596151"/>
    <lineage>
        <taxon>Bacteria</taxon>
        <taxon>Pseudomonadati</taxon>
        <taxon>Thermodesulfobacteriota</taxon>
        <taxon>Desulfovibrionia</taxon>
        <taxon>Desulfovibrionales</taxon>
        <taxon>Desulfovibrionaceae</taxon>
        <taxon>Solidesulfovibrio</taxon>
    </lineage>
</organism>
<evidence type="ECO:0000313" key="2">
    <source>
        <dbReference type="Proteomes" id="UP000006250"/>
    </source>
</evidence>
<dbReference type="EMBL" id="AECZ01000008">
    <property type="protein sequence ID" value="EFL51752.1"/>
    <property type="molecule type" value="Genomic_DNA"/>
</dbReference>
<sequence length="197" mass="22478">MSATTDILERSRAMRDRALEIVDALGLMRSWSRFGRPVLVGAVAHDLALDPDIDLEVYCETLRQQDGFAVLATAAEHPGVRETLFQNHMYGPDKALYWQIRFQDADDTTWKIDMWSAPDDYALPRGEHLVGPLRQAMTPQLRRTILELKAWRATTPDVDFLSIDLYRAVVTGGVRDPESMREWLAHNETGVLSDWRP</sequence>
<dbReference type="STRING" id="596151.DesfrDRAFT_1607"/>
<dbReference type="eggNOG" id="ENOG502ZCAQ">
    <property type="taxonomic scope" value="Bacteria"/>
</dbReference>
<dbReference type="AlphaFoldDB" id="E1JVF8"/>
<gene>
    <name evidence="1" type="ORF">DesfrDRAFT_1607</name>
</gene>
<keyword evidence="2" id="KW-1185">Reference proteome</keyword>